<dbReference type="InParanoid" id="B5Y4K9"/>
<dbReference type="Pfam" id="PF03457">
    <property type="entry name" value="HA"/>
    <property type="match status" value="3"/>
</dbReference>
<dbReference type="Proteomes" id="UP000000759">
    <property type="component" value="Chromosome 3"/>
</dbReference>
<feature type="domain" description="Helicase-associated" evidence="2">
    <location>
        <begin position="268"/>
        <end position="334"/>
    </location>
</feature>
<accession>B5Y4K9</accession>
<protein>
    <recommendedName>
        <fullName evidence="2">Helicase-associated domain-containing protein</fullName>
    </recommendedName>
</protein>
<feature type="compositionally biased region" description="Acidic residues" evidence="1">
    <location>
        <begin position="37"/>
        <end position="47"/>
    </location>
</feature>
<dbReference type="Gene3D" id="6.10.140.530">
    <property type="match status" value="3"/>
</dbReference>
<dbReference type="PANTHER" id="PTHR33418:SF1">
    <property type="entry name" value="HELICASE-ASSOCIATED DOMAIN-CONTAINING PROTEIN"/>
    <property type="match status" value="1"/>
</dbReference>
<evidence type="ECO:0000313" key="4">
    <source>
        <dbReference type="Proteomes" id="UP000000759"/>
    </source>
</evidence>
<gene>
    <name evidence="3" type="ORF">PHATR_43867</name>
</gene>
<name>B5Y4K9_PHATC</name>
<dbReference type="PaxDb" id="2850-Phatr43867"/>
<dbReference type="OrthoDB" id="44621at2759"/>
<feature type="compositionally biased region" description="Basic and acidic residues" evidence="1">
    <location>
        <begin position="48"/>
        <end position="66"/>
    </location>
</feature>
<dbReference type="GeneID" id="7204285"/>
<feature type="region of interest" description="Disordered" evidence="1">
    <location>
        <begin position="28"/>
        <end position="79"/>
    </location>
</feature>
<feature type="region of interest" description="Disordered" evidence="1">
    <location>
        <begin position="234"/>
        <end position="265"/>
    </location>
</feature>
<proteinExistence type="predicted"/>
<evidence type="ECO:0000259" key="2">
    <source>
        <dbReference type="Pfam" id="PF03457"/>
    </source>
</evidence>
<feature type="domain" description="Helicase-associated" evidence="2">
    <location>
        <begin position="159"/>
        <end position="226"/>
    </location>
</feature>
<dbReference type="InterPro" id="IPR005114">
    <property type="entry name" value="Helicase_assoc"/>
</dbReference>
<dbReference type="PANTHER" id="PTHR33418">
    <property type="entry name" value="HELICASE-ASSOCIATED"/>
    <property type="match status" value="1"/>
</dbReference>
<dbReference type="AlphaFoldDB" id="B5Y4K9"/>
<organism evidence="3 4">
    <name type="scientific">Phaeodactylum tricornutum (strain CCAP 1055/1)</name>
    <dbReference type="NCBI Taxonomy" id="556484"/>
    <lineage>
        <taxon>Eukaryota</taxon>
        <taxon>Sar</taxon>
        <taxon>Stramenopiles</taxon>
        <taxon>Ochrophyta</taxon>
        <taxon>Bacillariophyta</taxon>
        <taxon>Bacillariophyceae</taxon>
        <taxon>Bacillariophycidae</taxon>
        <taxon>Naviculales</taxon>
        <taxon>Phaeodactylaceae</taxon>
        <taxon>Phaeodactylum</taxon>
    </lineage>
</organism>
<keyword evidence="4" id="KW-1185">Reference proteome</keyword>
<feature type="domain" description="Helicase-associated" evidence="2">
    <location>
        <begin position="80"/>
        <end position="148"/>
    </location>
</feature>
<feature type="compositionally biased region" description="Polar residues" evidence="1">
    <location>
        <begin position="67"/>
        <end position="78"/>
    </location>
</feature>
<dbReference type="KEGG" id="pti:PHATR_43867"/>
<reference evidence="3 4" key="1">
    <citation type="journal article" date="2008" name="Nature">
        <title>The Phaeodactylum genome reveals the evolutionary history of diatom genomes.</title>
        <authorList>
            <person name="Bowler C."/>
            <person name="Allen A.E."/>
            <person name="Badger J.H."/>
            <person name="Grimwood J."/>
            <person name="Jabbari K."/>
            <person name="Kuo A."/>
            <person name="Maheswari U."/>
            <person name="Martens C."/>
            <person name="Maumus F."/>
            <person name="Otillar R.P."/>
            <person name="Rayko E."/>
            <person name="Salamov A."/>
            <person name="Vandepoele K."/>
            <person name="Beszteri B."/>
            <person name="Gruber A."/>
            <person name="Heijde M."/>
            <person name="Katinka M."/>
            <person name="Mock T."/>
            <person name="Valentin K."/>
            <person name="Verret F."/>
            <person name="Berges J.A."/>
            <person name="Brownlee C."/>
            <person name="Cadoret J.P."/>
            <person name="Chiovitti A."/>
            <person name="Choi C.J."/>
            <person name="Coesel S."/>
            <person name="De Martino A."/>
            <person name="Detter J.C."/>
            <person name="Durkin C."/>
            <person name="Falciatore A."/>
            <person name="Fournet J."/>
            <person name="Haruta M."/>
            <person name="Huysman M.J."/>
            <person name="Jenkins B.D."/>
            <person name="Jiroutova K."/>
            <person name="Jorgensen R.E."/>
            <person name="Joubert Y."/>
            <person name="Kaplan A."/>
            <person name="Kroger N."/>
            <person name="Kroth P.G."/>
            <person name="La Roche J."/>
            <person name="Lindquist E."/>
            <person name="Lommer M."/>
            <person name="Martin-Jezequel V."/>
            <person name="Lopez P.J."/>
            <person name="Lucas S."/>
            <person name="Mangogna M."/>
            <person name="McGinnis K."/>
            <person name="Medlin L.K."/>
            <person name="Montsant A."/>
            <person name="Oudot-Le Secq M.P."/>
            <person name="Napoli C."/>
            <person name="Obornik M."/>
            <person name="Parker M.S."/>
            <person name="Petit J.L."/>
            <person name="Porcel B.M."/>
            <person name="Poulsen N."/>
            <person name="Robison M."/>
            <person name="Rychlewski L."/>
            <person name="Rynearson T.A."/>
            <person name="Schmutz J."/>
            <person name="Shapiro H."/>
            <person name="Siaut M."/>
            <person name="Stanley M."/>
            <person name="Sussman M.R."/>
            <person name="Taylor A.R."/>
            <person name="Vardi A."/>
            <person name="von Dassow P."/>
            <person name="Vyverman W."/>
            <person name="Willis A."/>
            <person name="Wyrwicz L.S."/>
            <person name="Rokhsar D.S."/>
            <person name="Weissenbach J."/>
            <person name="Armbrust E.V."/>
            <person name="Green B.R."/>
            <person name="Van de Peer Y."/>
            <person name="Grigoriev I.V."/>
        </authorList>
    </citation>
    <scope>NUCLEOTIDE SEQUENCE [LARGE SCALE GENOMIC DNA]</scope>
    <source>
        <strain evidence="3 4">CCAP 1055/1</strain>
    </source>
</reference>
<sequence length="485" mass="55403">MSTSQQQTKDKKRKEPCDEATVAALLELGNSRNCAEDSQEQLQDSDDNERHTAISGEERSLEKTGSDHTSSSKRQSVTQKERWNSMFNALLKYQEEYGSTLVPFNYDISGTKLGRWVNKQRSQYNNLCRGRSSQMTEERVERLESMGFEWSANPLPALEQWDTKWELLRDFHRRFGHTRVPHKYEVDGVKLGQWVSYQRNQKSRKERDLPCEITMDRIEKFDSLGFEWKVLDTPTPSSSRSSLAAGDHTTTRRPTADKTTSLSSKRPSWEEHYKLLARFRKVHGSTRVPLNFDIDGVALGEWVCAQRHQLARMKKGLPNEIKGVQIDKLNDLGFEWSCPYNKRFKIAGHPMPDESTDSKVLSDYRRPGPLGPLFPPVNPMAALRGIPPPPAAIDPLIIAELDQRRLMLERARMMEAAALGIGPAEFGEWSAVAAMARDRSVRDMIVLDRMAMREQQMRMESNASTGSLHDSMLDGAMMYQAGLYR</sequence>
<dbReference type="EMBL" id="CP001142">
    <property type="protein sequence ID" value="ACI65780.1"/>
    <property type="molecule type" value="Genomic_DNA"/>
</dbReference>
<reference evidence="4" key="2">
    <citation type="submission" date="2008-08" db="EMBL/GenBank/DDBJ databases">
        <authorList>
            <consortium name="Diatom Consortium"/>
            <person name="Grigoriev I."/>
            <person name="Grimwood J."/>
            <person name="Kuo A."/>
            <person name="Otillar R.P."/>
            <person name="Salamov A."/>
            <person name="Detter J.C."/>
            <person name="Lindquist E."/>
            <person name="Shapiro H."/>
            <person name="Lucas S."/>
            <person name="Glavina del Rio T."/>
            <person name="Pitluck S."/>
            <person name="Rokhsar D."/>
            <person name="Bowler C."/>
        </authorList>
    </citation>
    <scope>GENOME REANNOTATION</scope>
    <source>
        <strain evidence="4">CCAP 1055/1</strain>
    </source>
</reference>
<dbReference type="RefSeq" id="XP_002186310.1">
    <property type="nucleotide sequence ID" value="XM_002186274.1"/>
</dbReference>
<evidence type="ECO:0000256" key="1">
    <source>
        <dbReference type="SAM" id="MobiDB-lite"/>
    </source>
</evidence>
<dbReference type="HOGENOM" id="CLU_563209_0_0_1"/>
<evidence type="ECO:0000313" key="3">
    <source>
        <dbReference type="EMBL" id="ACI65780.1"/>
    </source>
</evidence>